<dbReference type="RefSeq" id="WP_317065540.1">
    <property type="nucleotide sequence ID" value="NZ_WBKO01000002.1"/>
</dbReference>
<reference evidence="1 2" key="1">
    <citation type="submission" date="2019-10" db="EMBL/GenBank/DDBJ databases">
        <title>Isolation and characterization of Methanoculleus sp. Wushi-C6 from a hot spring well.</title>
        <authorList>
            <person name="Chen S.-C."/>
            <person name="Lan Z.-H."/>
            <person name="You Y.-T."/>
            <person name="Lai M.-C."/>
        </authorList>
    </citation>
    <scope>NUCLEOTIDE SEQUENCE [LARGE SCALE GENOMIC DNA]</scope>
    <source>
        <strain evidence="1 2">Wushi-C6</strain>
    </source>
</reference>
<dbReference type="EMBL" id="WBKO01000002">
    <property type="protein sequence ID" value="MDV2482451.1"/>
    <property type="molecule type" value="Genomic_DNA"/>
</dbReference>
<name>A0ABU3X4T9_9EURY</name>
<gene>
    <name evidence="1" type="ORF">F8E02_10655</name>
</gene>
<evidence type="ECO:0008006" key="3">
    <source>
        <dbReference type="Google" id="ProtNLM"/>
    </source>
</evidence>
<evidence type="ECO:0000313" key="1">
    <source>
        <dbReference type="EMBL" id="MDV2482451.1"/>
    </source>
</evidence>
<protein>
    <recommendedName>
        <fullName evidence="3">DUF4382 domain-containing protein</fullName>
    </recommendedName>
</protein>
<keyword evidence="2" id="KW-1185">Reference proteome</keyword>
<proteinExistence type="predicted"/>
<comment type="caution">
    <text evidence="1">The sequence shown here is derived from an EMBL/GenBank/DDBJ whole genome shotgun (WGS) entry which is preliminary data.</text>
</comment>
<organism evidence="1 2">
    <name type="scientific">Methanoculleus caldifontis</name>
    <dbReference type="NCBI Taxonomy" id="2651577"/>
    <lineage>
        <taxon>Archaea</taxon>
        <taxon>Methanobacteriati</taxon>
        <taxon>Methanobacteriota</taxon>
        <taxon>Stenosarchaea group</taxon>
        <taxon>Methanomicrobia</taxon>
        <taxon>Methanomicrobiales</taxon>
        <taxon>Methanomicrobiaceae</taxon>
        <taxon>Methanoculleus</taxon>
    </lineage>
</organism>
<dbReference type="Proteomes" id="UP001281203">
    <property type="component" value="Unassembled WGS sequence"/>
</dbReference>
<evidence type="ECO:0000313" key="2">
    <source>
        <dbReference type="Proteomes" id="UP001281203"/>
    </source>
</evidence>
<dbReference type="PROSITE" id="PS51257">
    <property type="entry name" value="PROKAR_LIPOPROTEIN"/>
    <property type="match status" value="1"/>
</dbReference>
<accession>A0ABU3X4T9</accession>
<sequence length="188" mass="20260">MEIRAVGGFLVVISIVVVLLTAGCTSQLPPGNDQAVADAYPCSPLEVVPPIYYQGAPMDGSETAIAGFALNLTVIPYTKTSSTLEQDGEINITTIFITYTDGRDIYILKPGDYSIARRQSGDGDDALEPGEVVELILPVRQPIPANTEVYAEFWTPYHGTLTLALHTPDTIEFSGQIVEFTAAPFVSY</sequence>